<dbReference type="Gene3D" id="1.10.630.10">
    <property type="entry name" value="Cytochrome P450"/>
    <property type="match status" value="1"/>
</dbReference>
<dbReference type="PANTHER" id="PTHR24301:SF2">
    <property type="entry name" value="THROMBOXANE-A SYNTHASE"/>
    <property type="match status" value="1"/>
</dbReference>
<proteinExistence type="inferred from homology"/>
<dbReference type="PANTHER" id="PTHR24301">
    <property type="entry name" value="THROMBOXANE-A SYNTHASE"/>
    <property type="match status" value="1"/>
</dbReference>
<sequence length="527" mass="59841">MLRFHLQVFIYGFRPYHRIMLRGIPGPPRQWLFGNIPETLKEGGIYKTQQVYAQKYGPVFATHQIFQPIVMVESPELARKVLLQNNYRCVFPNLLYGEEAAFEASTYLDTRGDKHRTVRGAWQPFFFSGSLEGFLALMWDAADLLAESVELERKQDKYMDIHGMVQAMTVQVVGTTAFGVHFHTQLADKANKSNSEDVQQLLQAVYDIMAPEAFSFSVYAMFLVLFPFAAPLIKLVAHHFPDKGLHRVRQGRQIVIDIVKKLMADRRLDIENEQRRESKGLQKTRPSFAETTGERRGVAPGSFVDLLVNATDKATGESLSDLERTNQAFVMVMSAYETTANSLAFTLYMLARPENKSKVERLTAEIDAFGRNKVPTFEDLDKFPWLEACLNEGMRVYPPVPTLTREAERSMELGGYHIEKGTMLGVAVFSMHNNPAYWKEPEKYLPERFMEGTPEAAAKPAHGYLPFGEGTRACIGLRFARMEAKLTLIRLFQQFTFELQPGQEVLPLRETITLSAANGVFVKAIPR</sequence>
<reference evidence="3 4" key="1">
    <citation type="submission" date="2024-06" db="EMBL/GenBank/DDBJ databases">
        <authorList>
            <person name="Kraege A."/>
            <person name="Thomma B."/>
        </authorList>
    </citation>
    <scope>NUCLEOTIDE SEQUENCE [LARGE SCALE GENOMIC DNA]</scope>
</reference>
<name>A0ABP1G6T4_9CHLO</name>
<dbReference type="SUPFAM" id="SSF48264">
    <property type="entry name" value="Cytochrome P450"/>
    <property type="match status" value="1"/>
</dbReference>
<gene>
    <name evidence="3" type="primary">g8325</name>
    <name evidence="3" type="ORF">VP750_LOCUS7156</name>
</gene>
<dbReference type="PRINTS" id="PR00385">
    <property type="entry name" value="P450"/>
</dbReference>
<evidence type="ECO:0000256" key="1">
    <source>
        <dbReference type="RuleBase" id="RU000461"/>
    </source>
</evidence>
<evidence type="ECO:0000313" key="4">
    <source>
        <dbReference type="Proteomes" id="UP001497392"/>
    </source>
</evidence>
<evidence type="ECO:0000313" key="3">
    <source>
        <dbReference type="EMBL" id="CAL5225497.1"/>
    </source>
</evidence>
<comment type="caution">
    <text evidence="3">The sequence shown here is derived from an EMBL/GenBank/DDBJ whole genome shotgun (WGS) entry which is preliminary data.</text>
</comment>
<keyword evidence="1" id="KW-0503">Monooxygenase</keyword>
<keyword evidence="4" id="KW-1185">Reference proteome</keyword>
<accession>A0ABP1G6T4</accession>
<organism evidence="3 4">
    <name type="scientific">Coccomyxa viridis</name>
    <dbReference type="NCBI Taxonomy" id="1274662"/>
    <lineage>
        <taxon>Eukaryota</taxon>
        <taxon>Viridiplantae</taxon>
        <taxon>Chlorophyta</taxon>
        <taxon>core chlorophytes</taxon>
        <taxon>Trebouxiophyceae</taxon>
        <taxon>Trebouxiophyceae incertae sedis</taxon>
        <taxon>Coccomyxaceae</taxon>
        <taxon>Coccomyxa</taxon>
    </lineage>
</organism>
<feature type="region of interest" description="Disordered" evidence="2">
    <location>
        <begin position="273"/>
        <end position="295"/>
    </location>
</feature>
<dbReference type="InterPro" id="IPR036396">
    <property type="entry name" value="Cyt_P450_sf"/>
</dbReference>
<dbReference type="PROSITE" id="PS00086">
    <property type="entry name" value="CYTOCHROME_P450"/>
    <property type="match status" value="1"/>
</dbReference>
<protein>
    <submittedName>
        <fullName evidence="3">G8325 protein</fullName>
    </submittedName>
</protein>
<keyword evidence="1" id="KW-0349">Heme</keyword>
<dbReference type="EMBL" id="CAXHTA020000012">
    <property type="protein sequence ID" value="CAL5225497.1"/>
    <property type="molecule type" value="Genomic_DNA"/>
</dbReference>
<dbReference type="InterPro" id="IPR017972">
    <property type="entry name" value="Cyt_P450_CS"/>
</dbReference>
<dbReference type="InterPro" id="IPR001128">
    <property type="entry name" value="Cyt_P450"/>
</dbReference>
<keyword evidence="1" id="KW-0408">Iron</keyword>
<evidence type="ECO:0000256" key="2">
    <source>
        <dbReference type="SAM" id="MobiDB-lite"/>
    </source>
</evidence>
<keyword evidence="1" id="KW-0479">Metal-binding</keyword>
<comment type="similarity">
    <text evidence="1">Belongs to the cytochrome P450 family.</text>
</comment>
<keyword evidence="1" id="KW-0560">Oxidoreductase</keyword>
<dbReference type="InterPro" id="IPR002401">
    <property type="entry name" value="Cyt_P450_E_grp-I"/>
</dbReference>
<dbReference type="PRINTS" id="PR00463">
    <property type="entry name" value="EP450I"/>
</dbReference>
<dbReference type="Pfam" id="PF00067">
    <property type="entry name" value="p450"/>
    <property type="match status" value="1"/>
</dbReference>
<dbReference type="Proteomes" id="UP001497392">
    <property type="component" value="Unassembled WGS sequence"/>
</dbReference>